<reference evidence="4" key="2">
    <citation type="submission" date="2020-09" db="EMBL/GenBank/DDBJ databases">
        <authorList>
            <person name="Sun Q."/>
            <person name="Kim S."/>
        </authorList>
    </citation>
    <scope>NUCLEOTIDE SEQUENCE</scope>
    <source>
        <strain evidence="4">KCTC 42650</strain>
    </source>
</reference>
<proteinExistence type="predicted"/>
<name>A0A8J3GXI6_9RHOB</name>
<dbReference type="PIRSF" id="PIRSF000103">
    <property type="entry name" value="HIBADH"/>
    <property type="match status" value="1"/>
</dbReference>
<dbReference type="Gene3D" id="3.40.50.720">
    <property type="entry name" value="NAD(P)-binding Rossmann-like Domain"/>
    <property type="match status" value="1"/>
</dbReference>
<evidence type="ECO:0000259" key="3">
    <source>
        <dbReference type="Pfam" id="PF09130"/>
    </source>
</evidence>
<dbReference type="InterPro" id="IPR013328">
    <property type="entry name" value="6PGD_dom2"/>
</dbReference>
<evidence type="ECO:0000256" key="2">
    <source>
        <dbReference type="PIRSR" id="PIRSR000103-1"/>
    </source>
</evidence>
<feature type="domain" description="Phosphogluconate dehydrogenase NAD-binding putative C-terminal" evidence="3">
    <location>
        <begin position="196"/>
        <end position="266"/>
    </location>
</feature>
<dbReference type="InterPro" id="IPR015814">
    <property type="entry name" value="Pgluconate_DH_NAD-bd_C"/>
</dbReference>
<keyword evidence="5" id="KW-1185">Reference proteome</keyword>
<reference evidence="4" key="1">
    <citation type="journal article" date="2014" name="Int. J. Syst. Evol. Microbiol.">
        <title>Complete genome sequence of Corynebacterium casei LMG S-19264T (=DSM 44701T), isolated from a smear-ripened cheese.</title>
        <authorList>
            <consortium name="US DOE Joint Genome Institute (JGI-PGF)"/>
            <person name="Walter F."/>
            <person name="Albersmeier A."/>
            <person name="Kalinowski J."/>
            <person name="Ruckert C."/>
        </authorList>
    </citation>
    <scope>NUCLEOTIDE SEQUENCE</scope>
    <source>
        <strain evidence="4">KCTC 42650</strain>
    </source>
</reference>
<dbReference type="InterPro" id="IPR015815">
    <property type="entry name" value="HIBADH-related"/>
</dbReference>
<dbReference type="Gene3D" id="1.10.1040.10">
    <property type="entry name" value="N-(1-d-carboxylethyl)-l-norvaline Dehydrogenase, domain 2"/>
    <property type="match status" value="1"/>
</dbReference>
<sequence length="294" mass="30396">MSAPASIAFLGFGEAARAFHATLAEANPQLRFSAHDIKLGGAGDAAMRAAMDAAGVRICERPEDLGGAEWIVSAVTADQSLIAARSVLGVLTADTVLVDINSVSPGRKQQTAAEVEARGAAYLDLAVMAPVHPRGHRTPTGAAGHAMDRLAPALDALGFDWTRAGEAPGRATAVKMVRSLFVKGLEALTVECLLAAERSDCLPEILGSLARSYPGLGWPEIAAYQFERTLVHGHRRAAEVEEVAVSYDDLGLTGALAAAIAQVQAAMGRAGESVTPGGDLAALIAEVNAARRGE</sequence>
<evidence type="ECO:0000313" key="5">
    <source>
        <dbReference type="Proteomes" id="UP000626220"/>
    </source>
</evidence>
<dbReference type="AlphaFoldDB" id="A0A8J3GXI6"/>
<dbReference type="SUPFAM" id="SSF51735">
    <property type="entry name" value="NAD(P)-binding Rossmann-fold domains"/>
    <property type="match status" value="1"/>
</dbReference>
<organism evidence="4 5">
    <name type="scientific">Seohaeicola zhoushanensis</name>
    <dbReference type="NCBI Taxonomy" id="1569283"/>
    <lineage>
        <taxon>Bacteria</taxon>
        <taxon>Pseudomonadati</taxon>
        <taxon>Pseudomonadota</taxon>
        <taxon>Alphaproteobacteria</taxon>
        <taxon>Rhodobacterales</taxon>
        <taxon>Roseobacteraceae</taxon>
        <taxon>Seohaeicola</taxon>
    </lineage>
</organism>
<keyword evidence="1" id="KW-0560">Oxidoreductase</keyword>
<dbReference type="EMBL" id="BNCJ01000003">
    <property type="protein sequence ID" value="GHF47087.1"/>
    <property type="molecule type" value="Genomic_DNA"/>
</dbReference>
<evidence type="ECO:0000313" key="4">
    <source>
        <dbReference type="EMBL" id="GHF47087.1"/>
    </source>
</evidence>
<protein>
    <submittedName>
        <fullName evidence="4">6-phosphogluconate dehydrogenase</fullName>
    </submittedName>
</protein>
<evidence type="ECO:0000256" key="1">
    <source>
        <dbReference type="ARBA" id="ARBA00023002"/>
    </source>
</evidence>
<gene>
    <name evidence="4" type="ORF">GCM10017056_18490</name>
</gene>
<dbReference type="InterPro" id="IPR008927">
    <property type="entry name" value="6-PGluconate_DH-like_C_sf"/>
</dbReference>
<dbReference type="Proteomes" id="UP000626220">
    <property type="component" value="Unassembled WGS sequence"/>
</dbReference>
<dbReference type="InterPro" id="IPR036291">
    <property type="entry name" value="NAD(P)-bd_dom_sf"/>
</dbReference>
<dbReference type="RefSeq" id="WP_189679772.1">
    <property type="nucleotide sequence ID" value="NZ_BNCJ01000003.1"/>
</dbReference>
<accession>A0A8J3GXI6</accession>
<dbReference type="GO" id="GO:0016491">
    <property type="term" value="F:oxidoreductase activity"/>
    <property type="evidence" value="ECO:0007669"/>
    <property type="project" value="UniProtKB-KW"/>
</dbReference>
<dbReference type="SUPFAM" id="SSF48179">
    <property type="entry name" value="6-phosphogluconate dehydrogenase C-terminal domain-like"/>
    <property type="match status" value="1"/>
</dbReference>
<feature type="active site" evidence="2">
    <location>
        <position position="175"/>
    </location>
</feature>
<comment type="caution">
    <text evidence="4">The sequence shown here is derived from an EMBL/GenBank/DDBJ whole genome shotgun (WGS) entry which is preliminary data.</text>
</comment>
<dbReference type="Pfam" id="PF09130">
    <property type="entry name" value="DUF1932"/>
    <property type="match status" value="1"/>
</dbReference>